<feature type="region of interest" description="Disordered" evidence="1">
    <location>
        <begin position="53"/>
        <end position="78"/>
    </location>
</feature>
<dbReference type="AlphaFoldDB" id="A0A2J6Q5X8"/>
<proteinExistence type="predicted"/>
<dbReference type="Proteomes" id="UP000235672">
    <property type="component" value="Unassembled WGS sequence"/>
</dbReference>
<name>A0A2J6Q5X8_9HELO</name>
<evidence type="ECO:0000256" key="1">
    <source>
        <dbReference type="SAM" id="MobiDB-lite"/>
    </source>
</evidence>
<dbReference type="OrthoDB" id="5243686at2759"/>
<feature type="region of interest" description="Disordered" evidence="1">
    <location>
        <begin position="289"/>
        <end position="308"/>
    </location>
</feature>
<reference evidence="2 3" key="1">
    <citation type="submission" date="2016-05" db="EMBL/GenBank/DDBJ databases">
        <title>A degradative enzymes factory behind the ericoid mycorrhizal symbiosis.</title>
        <authorList>
            <consortium name="DOE Joint Genome Institute"/>
            <person name="Martino E."/>
            <person name="Morin E."/>
            <person name="Grelet G."/>
            <person name="Kuo A."/>
            <person name="Kohler A."/>
            <person name="Daghino S."/>
            <person name="Barry K."/>
            <person name="Choi C."/>
            <person name="Cichocki N."/>
            <person name="Clum A."/>
            <person name="Copeland A."/>
            <person name="Hainaut M."/>
            <person name="Haridas S."/>
            <person name="Labutti K."/>
            <person name="Lindquist E."/>
            <person name="Lipzen A."/>
            <person name="Khouja H.-R."/>
            <person name="Murat C."/>
            <person name="Ohm R."/>
            <person name="Olson A."/>
            <person name="Spatafora J."/>
            <person name="Veneault-Fourrey C."/>
            <person name="Henrissat B."/>
            <person name="Grigoriev I."/>
            <person name="Martin F."/>
            <person name="Perotto S."/>
        </authorList>
    </citation>
    <scope>NUCLEOTIDE SEQUENCE [LARGE SCALE GENOMIC DNA]</scope>
    <source>
        <strain evidence="2 3">UAMH 7357</strain>
    </source>
</reference>
<sequence length="308" mass="34457">MFGIGKHTGQKSTRRTSSSKGHNSSSSQYAQSEAHAEPAAAAPVTSFLFIVNELPTNDDPDTPNSVPPRHENQRWRPPITMRGFFDQEPGRVYRWNDGVVSLAEGYEWTSIPVGTPPIANGTIFATDPDGETIWPEYFRAATVFYCNPFDKFFTTPGDAGTREIAACGDPGDWWHPLTFFHGHDISYVDHAGDQEYLAVRDAPWIEQLLPREYRRPHRGGPANGGLAGLLPIVIALVAFSCVDAPELHRILIRERAWSGHRWRPHQRETGQRGGRGMVVTVFLDPENPYGSTRDSIHEVENGRTPIFR</sequence>
<gene>
    <name evidence="2" type="ORF">NA56DRAFT_658747</name>
</gene>
<accession>A0A2J6Q5X8</accession>
<evidence type="ECO:0000313" key="3">
    <source>
        <dbReference type="Proteomes" id="UP000235672"/>
    </source>
</evidence>
<protein>
    <submittedName>
        <fullName evidence="2">Uncharacterized protein</fullName>
    </submittedName>
</protein>
<dbReference type="STRING" id="1745343.A0A2J6Q5X8"/>
<feature type="region of interest" description="Disordered" evidence="1">
    <location>
        <begin position="1"/>
        <end position="38"/>
    </location>
</feature>
<evidence type="ECO:0000313" key="2">
    <source>
        <dbReference type="EMBL" id="PMD21669.1"/>
    </source>
</evidence>
<feature type="compositionally biased region" description="Low complexity" evidence="1">
    <location>
        <begin position="18"/>
        <end position="27"/>
    </location>
</feature>
<organism evidence="2 3">
    <name type="scientific">Hyaloscypha hepaticicola</name>
    <dbReference type="NCBI Taxonomy" id="2082293"/>
    <lineage>
        <taxon>Eukaryota</taxon>
        <taxon>Fungi</taxon>
        <taxon>Dikarya</taxon>
        <taxon>Ascomycota</taxon>
        <taxon>Pezizomycotina</taxon>
        <taxon>Leotiomycetes</taxon>
        <taxon>Helotiales</taxon>
        <taxon>Hyaloscyphaceae</taxon>
        <taxon>Hyaloscypha</taxon>
    </lineage>
</organism>
<dbReference type="EMBL" id="KZ613480">
    <property type="protein sequence ID" value="PMD21669.1"/>
    <property type="molecule type" value="Genomic_DNA"/>
</dbReference>
<keyword evidence="3" id="KW-1185">Reference proteome</keyword>